<dbReference type="AlphaFoldDB" id="A0A9P3GQV5"/>
<accession>A0A9P3GQV5</accession>
<gene>
    <name evidence="2" type="ORF">PsYK624_156740</name>
</gene>
<comment type="caution">
    <text evidence="2">The sequence shown here is derived from an EMBL/GenBank/DDBJ whole genome shotgun (WGS) entry which is preliminary data.</text>
</comment>
<evidence type="ECO:0000313" key="2">
    <source>
        <dbReference type="EMBL" id="GJE99413.1"/>
    </source>
</evidence>
<proteinExistence type="predicted"/>
<reference evidence="2 3" key="1">
    <citation type="submission" date="2021-08" db="EMBL/GenBank/DDBJ databases">
        <title>Draft Genome Sequence of Phanerochaete sordida strain YK-624.</title>
        <authorList>
            <person name="Mori T."/>
            <person name="Dohra H."/>
            <person name="Suzuki T."/>
            <person name="Kawagishi H."/>
            <person name="Hirai H."/>
        </authorList>
    </citation>
    <scope>NUCLEOTIDE SEQUENCE [LARGE SCALE GENOMIC DNA]</scope>
    <source>
        <strain evidence="2 3">YK-624</strain>
    </source>
</reference>
<name>A0A9P3GQV5_9APHY</name>
<dbReference type="Proteomes" id="UP000703269">
    <property type="component" value="Unassembled WGS sequence"/>
</dbReference>
<feature type="region of interest" description="Disordered" evidence="1">
    <location>
        <begin position="44"/>
        <end position="97"/>
    </location>
</feature>
<protein>
    <submittedName>
        <fullName evidence="2">Uncharacterized protein</fullName>
    </submittedName>
</protein>
<evidence type="ECO:0000313" key="3">
    <source>
        <dbReference type="Proteomes" id="UP000703269"/>
    </source>
</evidence>
<feature type="compositionally biased region" description="Basic residues" evidence="1">
    <location>
        <begin position="56"/>
        <end position="97"/>
    </location>
</feature>
<evidence type="ECO:0000256" key="1">
    <source>
        <dbReference type="SAM" id="MobiDB-lite"/>
    </source>
</evidence>
<dbReference type="EMBL" id="BPQB01000108">
    <property type="protein sequence ID" value="GJE99413.1"/>
    <property type="molecule type" value="Genomic_DNA"/>
</dbReference>
<organism evidence="2 3">
    <name type="scientific">Phanerochaete sordida</name>
    <dbReference type="NCBI Taxonomy" id="48140"/>
    <lineage>
        <taxon>Eukaryota</taxon>
        <taxon>Fungi</taxon>
        <taxon>Dikarya</taxon>
        <taxon>Basidiomycota</taxon>
        <taxon>Agaricomycotina</taxon>
        <taxon>Agaricomycetes</taxon>
        <taxon>Polyporales</taxon>
        <taxon>Phanerochaetaceae</taxon>
        <taxon>Phanerochaete</taxon>
    </lineage>
</organism>
<keyword evidence="3" id="KW-1185">Reference proteome</keyword>
<sequence>MLVSHAALLPEAAACAVAVWPVEGTRRRPITFFARQVTSNSRYANGANVQASKSRERGRLKRRRTSTRLRRCEGHRRRRRTRRSAASTRTRRTTHIS</sequence>